<feature type="transmembrane region" description="Helical" evidence="6">
    <location>
        <begin position="242"/>
        <end position="260"/>
    </location>
</feature>
<dbReference type="GO" id="GO:0015990">
    <property type="term" value="P:electron transport coupled proton transport"/>
    <property type="evidence" value="ECO:0007669"/>
    <property type="project" value="TreeGrafter"/>
</dbReference>
<evidence type="ECO:0000256" key="1">
    <source>
        <dbReference type="ARBA" id="ARBA00004141"/>
    </source>
</evidence>
<reference evidence="8" key="1">
    <citation type="journal article" date="2006" name="FEMS Yeast Res.">
        <title>The mitochondrial genome of the wine yeast Hanseniaspora uvarum: a unique genome organization among yeast/fungal counterparts.</title>
        <authorList>
            <person name="Pramateftaki P.V."/>
            <person name="Kouvelis V.N."/>
            <person name="Lanaridis P."/>
            <person name="Typas M.A."/>
        </authorList>
    </citation>
    <scope>NUCLEOTIDE SEQUENCE</scope>
    <source>
        <strain evidence="8">MUCL 31704</strain>
    </source>
</reference>
<proteinExistence type="inferred from homology"/>
<sequence length="524" mass="57972">MFKNFKMITTTNHKDIAVLYFILATFAAFIGTSMSMFMRLELIHSGSVIINNHHLFNSMVSAHAIMMVFLAIMPAIIGAFGNYFLPVALGAADMAFPRLNNVSFWFLVPAVILISLSALIESGAGTGWTVYYPLSGIMSHSSVSVDLVIFGLHCTTISSLLGAINFIATAHNFTDSLFRMSLFGWAIYITAWLLLLSLPVLTVGITLLLFDRNFNTSYYEVSGGGDPILYQHLFWFFGHPEVYIMIVPAFGIVSMVLSAYSSKNVFGSVSMIYAMGSIGMLGFIVWVHHMFVVGLDTDTRAYFTSATMIIAVPTGIKIFSWLATIIGGRLRFGVPVLFALAFLVLFTAGGVTGVMLSNASVDTAFHDTYYVVAHFHYVLSLGAVFGIFTGYYYWSPLVLGLDYNKNLARMHFVLLVIGTNLTFMPMHYLGINGMPRRISDYPDSYNAWNEVATFGALLSSLSMFVFAVVVERQLTDGIRQTDQTLTPYTFSNKIPNGQIEFNTTPTPLASHMFNSPVRFMTTTI</sequence>
<evidence type="ECO:0000256" key="3">
    <source>
        <dbReference type="ARBA" id="ARBA00022989"/>
    </source>
</evidence>
<feature type="transmembrane region" description="Helical" evidence="6">
    <location>
        <begin position="60"/>
        <end position="84"/>
    </location>
</feature>
<evidence type="ECO:0000313" key="8">
    <source>
        <dbReference type="EMBL" id="AAY46311.1"/>
    </source>
</evidence>
<keyword evidence="4 5" id="KW-0472">Membrane</keyword>
<keyword evidence="5" id="KW-0408">Iron</keyword>
<keyword evidence="5" id="KW-0813">Transport</keyword>
<organism evidence="8">
    <name type="scientific">Hanseniaspora uvarum</name>
    <name type="common">Yeast</name>
    <name type="synonym">Kloeckera apiculata</name>
    <dbReference type="NCBI Taxonomy" id="29833"/>
    <lineage>
        <taxon>Eukaryota</taxon>
        <taxon>Fungi</taxon>
        <taxon>Dikarya</taxon>
        <taxon>Ascomycota</taxon>
        <taxon>Saccharomycotina</taxon>
        <taxon>Saccharomycetes</taxon>
        <taxon>Saccharomycodales</taxon>
        <taxon>Saccharomycodaceae</taxon>
        <taxon>Hanseniaspora</taxon>
    </lineage>
</organism>
<feature type="transmembrane region" description="Helical" evidence="6">
    <location>
        <begin position="301"/>
        <end position="322"/>
    </location>
</feature>
<feature type="transmembrane region" description="Helical" evidence="6">
    <location>
        <begin position="104"/>
        <end position="128"/>
    </location>
</feature>
<comment type="pathway">
    <text evidence="5">Energy metabolism; oxidative phosphorylation.</text>
</comment>
<dbReference type="InterPro" id="IPR033944">
    <property type="entry name" value="Cyt_c_oxase_su1_dom"/>
</dbReference>
<comment type="subcellular location">
    <subcellularLocation>
        <location evidence="1">Membrane</location>
        <topology evidence="1">Multi-pass membrane protein</topology>
    </subcellularLocation>
    <subcellularLocation>
        <location evidence="5">Mitochondrion inner membrane</location>
        <topology evidence="5">Multi-pass membrane protein</topology>
    </subcellularLocation>
</comment>
<keyword evidence="5" id="KW-0249">Electron transport</keyword>
<dbReference type="InterPro" id="IPR000883">
    <property type="entry name" value="Cyt_C_Oxase_1"/>
</dbReference>
<evidence type="ECO:0000256" key="6">
    <source>
        <dbReference type="SAM" id="Phobius"/>
    </source>
</evidence>
<keyword evidence="5 8" id="KW-0496">Mitochondrion</keyword>
<keyword evidence="3 6" id="KW-1133">Transmembrane helix</keyword>
<feature type="transmembrane region" description="Helical" evidence="6">
    <location>
        <begin position="148"/>
        <end position="170"/>
    </location>
</feature>
<feature type="transmembrane region" description="Helical" evidence="6">
    <location>
        <begin position="451"/>
        <end position="470"/>
    </location>
</feature>
<dbReference type="PANTHER" id="PTHR10422:SF18">
    <property type="entry name" value="CYTOCHROME C OXIDASE SUBUNIT 1"/>
    <property type="match status" value="1"/>
</dbReference>
<evidence type="ECO:0000259" key="7">
    <source>
        <dbReference type="PROSITE" id="PS50855"/>
    </source>
</evidence>
<dbReference type="GeneID" id="3907600"/>
<evidence type="ECO:0000256" key="4">
    <source>
        <dbReference type="ARBA" id="ARBA00023136"/>
    </source>
</evidence>
<gene>
    <name evidence="8" type="primary">cox1</name>
</gene>
<dbReference type="InterPro" id="IPR023615">
    <property type="entry name" value="Cyt_c_Oxase_su1_BS"/>
</dbReference>
<dbReference type="GO" id="GO:0046872">
    <property type="term" value="F:metal ion binding"/>
    <property type="evidence" value="ECO:0007669"/>
    <property type="project" value="UniProtKB-KW"/>
</dbReference>
<keyword evidence="5" id="KW-0679">Respiratory chain</keyword>
<dbReference type="SUPFAM" id="SSF81442">
    <property type="entry name" value="Cytochrome c oxidase subunit I-like"/>
    <property type="match status" value="1"/>
</dbReference>
<dbReference type="InterPro" id="IPR036927">
    <property type="entry name" value="Cyt_c_oxase-like_su1_sf"/>
</dbReference>
<dbReference type="PANTHER" id="PTHR10422">
    <property type="entry name" value="CYTOCHROME C OXIDASE SUBUNIT 1"/>
    <property type="match status" value="1"/>
</dbReference>
<dbReference type="GO" id="GO:0045277">
    <property type="term" value="C:respiratory chain complex IV"/>
    <property type="evidence" value="ECO:0007669"/>
    <property type="project" value="InterPro"/>
</dbReference>
<feature type="transmembrane region" description="Helical" evidence="6">
    <location>
        <begin position="182"/>
        <end position="210"/>
    </location>
</feature>
<feature type="transmembrane region" description="Helical" evidence="6">
    <location>
        <begin position="334"/>
        <end position="355"/>
    </location>
</feature>
<feature type="transmembrane region" description="Helical" evidence="6">
    <location>
        <begin position="16"/>
        <end position="40"/>
    </location>
</feature>
<dbReference type="GO" id="GO:0020037">
    <property type="term" value="F:heme binding"/>
    <property type="evidence" value="ECO:0007669"/>
    <property type="project" value="InterPro"/>
</dbReference>
<keyword evidence="5" id="KW-0349">Heme</keyword>
<name>Q2LMM7_HANUV</name>
<dbReference type="EMBL" id="DQ058142">
    <property type="protein sequence ID" value="AAY46311.1"/>
    <property type="molecule type" value="Genomic_DNA"/>
</dbReference>
<geneLocation type="mitochondrion" evidence="8"/>
<protein>
    <recommendedName>
        <fullName evidence="5">Cytochrome c oxidase subunit 1</fullName>
        <ecNumber evidence="5">7.1.1.9</ecNumber>
    </recommendedName>
</protein>
<keyword evidence="5" id="KW-0186">Copper</keyword>
<keyword evidence="5" id="KW-0479">Metal-binding</keyword>
<dbReference type="RefSeq" id="YP_492536.1">
    <property type="nucleotide sequence ID" value="NC_007780.1"/>
</dbReference>
<evidence type="ECO:0000256" key="5">
    <source>
        <dbReference type="RuleBase" id="RU000369"/>
    </source>
</evidence>
<dbReference type="PROSITE" id="PS00077">
    <property type="entry name" value="COX1_CUB"/>
    <property type="match status" value="1"/>
</dbReference>
<keyword evidence="2 5" id="KW-0812">Transmembrane</keyword>
<accession>Q2LMM7</accession>
<dbReference type="PROSITE" id="PS50855">
    <property type="entry name" value="COX1"/>
    <property type="match status" value="1"/>
</dbReference>
<dbReference type="CDD" id="cd01663">
    <property type="entry name" value="Cyt_c_Oxidase_I"/>
    <property type="match status" value="1"/>
</dbReference>
<dbReference type="EC" id="7.1.1.9" evidence="5"/>
<dbReference type="UniPathway" id="UPA00705"/>
<feature type="domain" description="Cytochrome oxidase subunit I profile" evidence="7">
    <location>
        <begin position="1"/>
        <end position="521"/>
    </location>
</feature>
<comment type="catalytic activity">
    <reaction evidence="5">
        <text>4 Fe(II)-[cytochrome c] + O2 + 8 H(+)(in) = 4 Fe(III)-[cytochrome c] + 2 H2O + 4 H(+)(out)</text>
        <dbReference type="Rhea" id="RHEA:11436"/>
        <dbReference type="Rhea" id="RHEA-COMP:10350"/>
        <dbReference type="Rhea" id="RHEA-COMP:14399"/>
        <dbReference type="ChEBI" id="CHEBI:15377"/>
        <dbReference type="ChEBI" id="CHEBI:15378"/>
        <dbReference type="ChEBI" id="CHEBI:15379"/>
        <dbReference type="ChEBI" id="CHEBI:29033"/>
        <dbReference type="ChEBI" id="CHEBI:29034"/>
        <dbReference type="EC" id="7.1.1.9"/>
    </reaction>
</comment>
<feature type="transmembrane region" description="Helical" evidence="6">
    <location>
        <begin position="406"/>
        <end position="431"/>
    </location>
</feature>
<dbReference type="GO" id="GO:0004129">
    <property type="term" value="F:cytochrome-c oxidase activity"/>
    <property type="evidence" value="ECO:0007669"/>
    <property type="project" value="UniProtKB-EC"/>
</dbReference>
<feature type="transmembrane region" description="Helical" evidence="6">
    <location>
        <begin position="375"/>
        <end position="394"/>
    </location>
</feature>
<dbReference type="InterPro" id="IPR023616">
    <property type="entry name" value="Cyt_c_oxase-like_su1_dom"/>
</dbReference>
<dbReference type="GO" id="GO:0006123">
    <property type="term" value="P:mitochondrial electron transport, cytochrome c to oxygen"/>
    <property type="evidence" value="ECO:0007669"/>
    <property type="project" value="TreeGrafter"/>
</dbReference>
<dbReference type="Pfam" id="PF00115">
    <property type="entry name" value="COX1"/>
    <property type="match status" value="1"/>
</dbReference>
<comment type="function">
    <text evidence="5">Component of the cytochrome c oxidase, the last enzyme in the mitochondrial electron transport chain which drives oxidative phosphorylation. The respiratory chain contains 3 multisubunit complexes succinate dehydrogenase (complex II, CII), ubiquinol-cytochrome c oxidoreductase (cytochrome b-c1 complex, complex III, CIII) and cytochrome c oxidase (complex IV, CIV), that cooperate to transfer electrons derived from NADH and succinate to molecular oxygen, creating an electrochemical gradient over the inner membrane that drives transmembrane transport and the ATP synthase. Cytochrome c oxidase is the component of the respiratory chain that catalyzes the reduction of oxygen to water. Electrons originating from reduced cytochrome c in the intermembrane space (IMS) are transferred via the dinuclear copper A center (CU(A)) of subunit 2 and heme A of subunit 1 to the active site in subunit 1, a binuclear center (BNC) formed by heme A3 and copper B (CU(B)). The BNC reduces molecular oxygen to 2 water molecules using 4 electrons from cytochrome c in the IMS and 4 protons from the mitochondrial matrix.</text>
</comment>
<feature type="transmembrane region" description="Helical" evidence="6">
    <location>
        <begin position="272"/>
        <end position="295"/>
    </location>
</feature>
<dbReference type="AlphaFoldDB" id="Q2LMM7"/>
<evidence type="ECO:0000256" key="2">
    <source>
        <dbReference type="ARBA" id="ARBA00022692"/>
    </source>
</evidence>
<dbReference type="Gene3D" id="1.20.210.10">
    <property type="entry name" value="Cytochrome c oxidase-like, subunit I domain"/>
    <property type="match status" value="1"/>
</dbReference>
<comment type="similarity">
    <text evidence="5">Belongs to the heme-copper respiratory oxidase family.</text>
</comment>
<keyword evidence="5" id="KW-0999">Mitochondrion inner membrane</keyword>
<dbReference type="PRINTS" id="PR01165">
    <property type="entry name" value="CYCOXIDASEI"/>
</dbReference>
<dbReference type="GO" id="GO:0005743">
    <property type="term" value="C:mitochondrial inner membrane"/>
    <property type="evidence" value="ECO:0007669"/>
    <property type="project" value="UniProtKB-SubCell"/>
</dbReference>